<proteinExistence type="predicted"/>
<sequence>MSRTQRLNSNITSVILILLLYLGMSQGVLFNVTVDDENGDSISGRKPVYNGSAVYTFVILANTIPFVTTLTNMSFSIDGEEVGNFLYIPSEDTLYEYNVSAYVNTSLVNTQHTFIIQTAIGGNASLILFDYLIYSADNETEVTTEGSSDDSFPGPTPSLAIFPSHSSPAQAAISSGSHKNSGTIVSAVLGGLAAITLPSAYYCSSVGGVAMQ</sequence>
<evidence type="ECO:0000313" key="3">
    <source>
        <dbReference type="Proteomes" id="UP000308199"/>
    </source>
</evidence>
<reference evidence="2 3" key="1">
    <citation type="submission" date="2019-02" db="EMBL/GenBank/DDBJ databases">
        <title>Genome sequencing of the rare red list fungi Phellinidium pouzarii.</title>
        <authorList>
            <person name="Buettner E."/>
            <person name="Kellner H."/>
        </authorList>
    </citation>
    <scope>NUCLEOTIDE SEQUENCE [LARGE SCALE GENOMIC DNA]</scope>
    <source>
        <strain evidence="2 3">DSM 108285</strain>
    </source>
</reference>
<feature type="chain" id="PRO_5020395360" evidence="1">
    <location>
        <begin position="28"/>
        <end position="212"/>
    </location>
</feature>
<gene>
    <name evidence="2" type="ORF">EW145_g6027</name>
</gene>
<keyword evidence="1" id="KW-0732">Signal</keyword>
<feature type="signal peptide" evidence="1">
    <location>
        <begin position="1"/>
        <end position="27"/>
    </location>
</feature>
<name>A0A4S4KXZ1_9AGAM</name>
<protein>
    <submittedName>
        <fullName evidence="2">Uncharacterized protein</fullName>
    </submittedName>
</protein>
<accession>A0A4S4KXZ1</accession>
<dbReference type="AlphaFoldDB" id="A0A4S4KXZ1"/>
<dbReference type="EMBL" id="SGPK01000416">
    <property type="protein sequence ID" value="THH03762.1"/>
    <property type="molecule type" value="Genomic_DNA"/>
</dbReference>
<keyword evidence="3" id="KW-1185">Reference proteome</keyword>
<evidence type="ECO:0000313" key="2">
    <source>
        <dbReference type="EMBL" id="THH03762.1"/>
    </source>
</evidence>
<organism evidence="2 3">
    <name type="scientific">Phellinidium pouzarii</name>
    <dbReference type="NCBI Taxonomy" id="167371"/>
    <lineage>
        <taxon>Eukaryota</taxon>
        <taxon>Fungi</taxon>
        <taxon>Dikarya</taxon>
        <taxon>Basidiomycota</taxon>
        <taxon>Agaricomycotina</taxon>
        <taxon>Agaricomycetes</taxon>
        <taxon>Hymenochaetales</taxon>
        <taxon>Hymenochaetaceae</taxon>
        <taxon>Phellinidium</taxon>
    </lineage>
</organism>
<evidence type="ECO:0000256" key="1">
    <source>
        <dbReference type="SAM" id="SignalP"/>
    </source>
</evidence>
<dbReference type="Proteomes" id="UP000308199">
    <property type="component" value="Unassembled WGS sequence"/>
</dbReference>
<dbReference type="OrthoDB" id="3270641at2759"/>
<comment type="caution">
    <text evidence="2">The sequence shown here is derived from an EMBL/GenBank/DDBJ whole genome shotgun (WGS) entry which is preliminary data.</text>
</comment>